<feature type="repeat" description="ANK" evidence="6">
    <location>
        <begin position="185"/>
        <end position="217"/>
    </location>
</feature>
<evidence type="ECO:0000313" key="10">
    <source>
        <dbReference type="EMBL" id="KAG2496293.1"/>
    </source>
</evidence>
<dbReference type="PROSITE" id="PS00518">
    <property type="entry name" value="ZF_RING_1"/>
    <property type="match status" value="1"/>
</dbReference>
<feature type="compositionally biased region" description="Low complexity" evidence="8">
    <location>
        <begin position="446"/>
        <end position="462"/>
    </location>
</feature>
<evidence type="ECO:0000256" key="4">
    <source>
        <dbReference type="ARBA" id="ARBA00022833"/>
    </source>
</evidence>
<evidence type="ECO:0000259" key="9">
    <source>
        <dbReference type="PROSITE" id="PS50089"/>
    </source>
</evidence>
<keyword evidence="11" id="KW-1185">Reference proteome</keyword>
<feature type="compositionally biased region" description="Basic and acidic residues" evidence="8">
    <location>
        <begin position="656"/>
        <end position="666"/>
    </location>
</feature>
<feature type="compositionally biased region" description="Polar residues" evidence="8">
    <location>
        <begin position="523"/>
        <end position="532"/>
    </location>
</feature>
<dbReference type="PANTHER" id="PTHR24173:SF74">
    <property type="entry name" value="ANKYRIN REPEAT DOMAIN-CONTAINING PROTEIN 16"/>
    <property type="match status" value="1"/>
</dbReference>
<feature type="repeat" description="ANK" evidence="6">
    <location>
        <begin position="111"/>
        <end position="143"/>
    </location>
</feature>
<dbReference type="PROSITE" id="PS50088">
    <property type="entry name" value="ANK_REPEAT"/>
    <property type="match status" value="3"/>
</dbReference>
<feature type="repeat" description="ANK" evidence="6">
    <location>
        <begin position="231"/>
        <end position="257"/>
    </location>
</feature>
<sequence length="841" mass="84173">MGNGASCIPVIAAEDGTEGDLLEKLYDHPGLLTRPVRPLAALGGSDTQTWVHLWCERGQVLELQRAFEWLATSPLPVVREALRPYCRRAGLPPPACPLDGVRLAADMANSRGQTPLMLACAAGCPRLVQYLIDQGADLWTEDAVCGRTALLYAASSGSAECVAALMRAGPGRRQGLSYVNCPSMSGATALHYAVFHSGHDALRELLRHHPAINAATTSAAPGIPTKVTADAGATALHVAAARGNVRAAQLLLRYYASRRHPGLEDPRQVRNAAGRQPWQLAAAHAPALRRLTTMLHPALPLARALGDEGAASTDKAKCSGPPSLATLAAAALQRKLLASVDAAAAAAATAATPTTAADIDAAGPSCSSAPATVTVLRLSPSAHPAPPTTTPIISPRRSDSPTSPEVRAASRREAREAPVRSSAPADFRPSAAALRPSPPPRRSPRHSSSSGTGTTAGTAAIPAAGTAGSTGVLGAAGAGAGAGGGTADVASWALPAAMARVNARAARHGQTLLEARPPHLPPANSQSASSGPSLLFPSPRPNAPGPAHVLARAQHPQAAAASSGAEPFPSQGHSLSLRRNAQLAGGGPGPAAPDSLLAAAAAATAAAAAAQARAPAPSPPASANNAPTSQLAAAAAGAADPAAGRMQRRATACSLRSRDGDGDVRRGFGGGSGGDSQQLRLPQLASPMQPTSLVSEASSSASGGASGGPGGAEAVAAGGLTPRGAVRPLSGPATVRLSGYQPSPTGRLPSAGKRALTTNGLLAGGAFSGAVATGGQGDDDDEGMCSVCFARREEVAPAGCRHGLCATCAAQLCRAVASKPLLCPFCRRPVSEFVRVAVVGA</sequence>
<feature type="compositionally biased region" description="Basic and acidic residues" evidence="8">
    <location>
        <begin position="408"/>
        <end position="418"/>
    </location>
</feature>
<dbReference type="InterPro" id="IPR013083">
    <property type="entry name" value="Znf_RING/FYVE/PHD"/>
</dbReference>
<dbReference type="EMBL" id="JAEHOE010000019">
    <property type="protein sequence ID" value="KAG2496293.1"/>
    <property type="molecule type" value="Genomic_DNA"/>
</dbReference>
<name>A0A835Y5D0_9CHLO</name>
<feature type="domain" description="RING-type" evidence="9">
    <location>
        <begin position="785"/>
        <end position="827"/>
    </location>
</feature>
<evidence type="ECO:0000256" key="6">
    <source>
        <dbReference type="PROSITE-ProRule" id="PRU00023"/>
    </source>
</evidence>
<dbReference type="InterPro" id="IPR001841">
    <property type="entry name" value="Znf_RING"/>
</dbReference>
<dbReference type="OrthoDB" id="534630at2759"/>
<evidence type="ECO:0000313" key="11">
    <source>
        <dbReference type="Proteomes" id="UP000612055"/>
    </source>
</evidence>
<evidence type="ECO:0000256" key="1">
    <source>
        <dbReference type="ARBA" id="ARBA00022723"/>
    </source>
</evidence>
<dbReference type="Proteomes" id="UP000612055">
    <property type="component" value="Unassembled WGS sequence"/>
</dbReference>
<feature type="compositionally biased region" description="Low complexity" evidence="8">
    <location>
        <begin position="690"/>
        <end position="703"/>
    </location>
</feature>
<keyword evidence="1" id="KW-0479">Metal-binding</keyword>
<dbReference type="InterPro" id="IPR036770">
    <property type="entry name" value="Ankyrin_rpt-contain_sf"/>
</dbReference>
<dbReference type="Gene3D" id="3.30.40.10">
    <property type="entry name" value="Zinc/RING finger domain, C3HC4 (zinc finger)"/>
    <property type="match status" value="1"/>
</dbReference>
<accession>A0A835Y5D0</accession>
<reference evidence="10" key="1">
    <citation type="journal article" date="2020" name="bioRxiv">
        <title>Comparative genomics of Chlamydomonas.</title>
        <authorList>
            <person name="Craig R.J."/>
            <person name="Hasan A.R."/>
            <person name="Ness R.W."/>
            <person name="Keightley P.D."/>
        </authorList>
    </citation>
    <scope>NUCLEOTIDE SEQUENCE</scope>
    <source>
        <strain evidence="10">CCAP 11/70</strain>
    </source>
</reference>
<keyword evidence="3 7" id="KW-0863">Zinc-finger</keyword>
<evidence type="ECO:0000256" key="3">
    <source>
        <dbReference type="ARBA" id="ARBA00022771"/>
    </source>
</evidence>
<keyword evidence="5 6" id="KW-0040">ANK repeat</keyword>
<feature type="compositionally biased region" description="Low complexity" evidence="8">
    <location>
        <begin position="551"/>
        <end position="565"/>
    </location>
</feature>
<dbReference type="Pfam" id="PF00023">
    <property type="entry name" value="Ank"/>
    <property type="match status" value="1"/>
</dbReference>
<dbReference type="AlphaFoldDB" id="A0A835Y5D0"/>
<dbReference type="GO" id="GO:0008270">
    <property type="term" value="F:zinc ion binding"/>
    <property type="evidence" value="ECO:0007669"/>
    <property type="project" value="UniProtKB-KW"/>
</dbReference>
<keyword evidence="2" id="KW-0677">Repeat</keyword>
<comment type="caution">
    <text evidence="10">The sequence shown here is derived from an EMBL/GenBank/DDBJ whole genome shotgun (WGS) entry which is preliminary data.</text>
</comment>
<evidence type="ECO:0000256" key="7">
    <source>
        <dbReference type="PROSITE-ProRule" id="PRU00175"/>
    </source>
</evidence>
<feature type="region of interest" description="Disordered" evidence="8">
    <location>
        <begin position="378"/>
        <end position="462"/>
    </location>
</feature>
<gene>
    <name evidence="10" type="ORF">HYH03_005526</name>
</gene>
<dbReference type="Gene3D" id="1.25.40.20">
    <property type="entry name" value="Ankyrin repeat-containing domain"/>
    <property type="match status" value="2"/>
</dbReference>
<feature type="region of interest" description="Disordered" evidence="8">
    <location>
        <begin position="611"/>
        <end position="751"/>
    </location>
</feature>
<organism evidence="10 11">
    <name type="scientific">Edaphochlamys debaryana</name>
    <dbReference type="NCBI Taxonomy" id="47281"/>
    <lineage>
        <taxon>Eukaryota</taxon>
        <taxon>Viridiplantae</taxon>
        <taxon>Chlorophyta</taxon>
        <taxon>core chlorophytes</taxon>
        <taxon>Chlorophyceae</taxon>
        <taxon>CS clade</taxon>
        <taxon>Chlamydomonadales</taxon>
        <taxon>Chlamydomonadales incertae sedis</taxon>
        <taxon>Edaphochlamys</taxon>
    </lineage>
</organism>
<dbReference type="InterPro" id="IPR002110">
    <property type="entry name" value="Ankyrin_rpt"/>
</dbReference>
<feature type="compositionally biased region" description="Low complexity" evidence="8">
    <location>
        <begin position="419"/>
        <end position="435"/>
    </location>
</feature>
<dbReference type="SUPFAM" id="SSF57850">
    <property type="entry name" value="RING/U-box"/>
    <property type="match status" value="1"/>
</dbReference>
<protein>
    <recommendedName>
        <fullName evidence="9">RING-type domain-containing protein</fullName>
    </recommendedName>
</protein>
<dbReference type="InterPro" id="IPR017907">
    <property type="entry name" value="Znf_RING_CS"/>
</dbReference>
<evidence type="ECO:0000256" key="8">
    <source>
        <dbReference type="SAM" id="MobiDB-lite"/>
    </source>
</evidence>
<feature type="region of interest" description="Disordered" evidence="8">
    <location>
        <begin position="515"/>
        <end position="575"/>
    </location>
</feature>
<dbReference type="SMART" id="SM00248">
    <property type="entry name" value="ANK"/>
    <property type="match status" value="4"/>
</dbReference>
<evidence type="ECO:0000256" key="2">
    <source>
        <dbReference type="ARBA" id="ARBA00022737"/>
    </source>
</evidence>
<dbReference type="Pfam" id="PF12796">
    <property type="entry name" value="Ank_2"/>
    <property type="match status" value="1"/>
</dbReference>
<evidence type="ECO:0000256" key="5">
    <source>
        <dbReference type="ARBA" id="ARBA00023043"/>
    </source>
</evidence>
<dbReference type="PROSITE" id="PS50297">
    <property type="entry name" value="ANK_REP_REGION"/>
    <property type="match status" value="2"/>
</dbReference>
<proteinExistence type="predicted"/>
<dbReference type="SUPFAM" id="SSF48403">
    <property type="entry name" value="Ankyrin repeat"/>
    <property type="match status" value="1"/>
</dbReference>
<dbReference type="Pfam" id="PF13920">
    <property type="entry name" value="zf-C3HC4_3"/>
    <property type="match status" value="1"/>
</dbReference>
<feature type="compositionally biased region" description="Low complexity" evidence="8">
    <location>
        <begin position="611"/>
        <end position="644"/>
    </location>
</feature>
<dbReference type="PANTHER" id="PTHR24173">
    <property type="entry name" value="ANKYRIN REPEAT CONTAINING"/>
    <property type="match status" value="1"/>
</dbReference>
<dbReference type="PROSITE" id="PS50089">
    <property type="entry name" value="ZF_RING_2"/>
    <property type="match status" value="1"/>
</dbReference>
<keyword evidence="4" id="KW-0862">Zinc</keyword>